<dbReference type="Pfam" id="PF13577">
    <property type="entry name" value="SnoaL_4"/>
    <property type="match status" value="1"/>
</dbReference>
<protein>
    <submittedName>
        <fullName evidence="2">Nuclear transport factor 2 family protein</fullName>
    </submittedName>
</protein>
<proteinExistence type="predicted"/>
<feature type="domain" description="SnoaL-like" evidence="1">
    <location>
        <begin position="2"/>
        <end position="124"/>
    </location>
</feature>
<accession>A0A427T037</accession>
<organism evidence="2 3">
    <name type="scientific">Amycolatopsis eburnea</name>
    <dbReference type="NCBI Taxonomy" id="2267691"/>
    <lineage>
        <taxon>Bacteria</taxon>
        <taxon>Bacillati</taxon>
        <taxon>Actinomycetota</taxon>
        <taxon>Actinomycetes</taxon>
        <taxon>Pseudonocardiales</taxon>
        <taxon>Pseudonocardiaceae</taxon>
        <taxon>Amycolatopsis</taxon>
    </lineage>
</organism>
<dbReference type="EMBL" id="RSEC01000060">
    <property type="protein sequence ID" value="RSD10665.1"/>
    <property type="molecule type" value="Genomic_DNA"/>
</dbReference>
<evidence type="ECO:0000313" key="2">
    <source>
        <dbReference type="EMBL" id="RSD10665.1"/>
    </source>
</evidence>
<dbReference type="AlphaFoldDB" id="A0A427T037"/>
<dbReference type="SUPFAM" id="SSF54427">
    <property type="entry name" value="NTF2-like"/>
    <property type="match status" value="1"/>
</dbReference>
<gene>
    <name evidence="2" type="ORF">EIY87_38210</name>
</gene>
<dbReference type="Gene3D" id="3.10.450.50">
    <property type="match status" value="1"/>
</dbReference>
<dbReference type="Proteomes" id="UP000267081">
    <property type="component" value="Unassembled WGS sequence"/>
</dbReference>
<dbReference type="InterPro" id="IPR037401">
    <property type="entry name" value="SnoaL-like"/>
</dbReference>
<keyword evidence="3" id="KW-1185">Reference proteome</keyword>
<comment type="caution">
    <text evidence="2">The sequence shown here is derived from an EMBL/GenBank/DDBJ whole genome shotgun (WGS) entry which is preliminary data.</text>
</comment>
<name>A0A427T037_9PSEU</name>
<reference evidence="2 3" key="1">
    <citation type="submission" date="2018-12" db="EMBL/GenBank/DDBJ databases">
        <title>Amycolatopsis eburnea sp. nov. actinomycete associate with arbuscular mycorrhiza fungal spore.</title>
        <authorList>
            <person name="Lumyong S."/>
            <person name="Chaiya L."/>
        </authorList>
    </citation>
    <scope>NUCLEOTIDE SEQUENCE [LARGE SCALE GENOMIC DNA]</scope>
    <source>
        <strain evidence="2 3">GLM-1</strain>
    </source>
</reference>
<dbReference type="CDD" id="cd00531">
    <property type="entry name" value="NTF2_like"/>
    <property type="match status" value="1"/>
</dbReference>
<evidence type="ECO:0000313" key="3">
    <source>
        <dbReference type="Proteomes" id="UP000267081"/>
    </source>
</evidence>
<dbReference type="OrthoDB" id="7605094at2"/>
<dbReference type="InterPro" id="IPR032710">
    <property type="entry name" value="NTF2-like_dom_sf"/>
</dbReference>
<evidence type="ECO:0000259" key="1">
    <source>
        <dbReference type="Pfam" id="PF13577"/>
    </source>
</evidence>
<sequence>MDDYRALSNLIFSYAALVDAGDFAGVGELFSAGVFTGSGGSLSGSAAVERMLRETVIVYEDGTPRTKHVTTNVAVEVRGSTASSSAYFTVLQAVPGLPLQTIAAGRYADRFTKSESGWRFTERRATVDLVGDVSHHLRAKGA</sequence>
<dbReference type="RefSeq" id="WP_125314809.1">
    <property type="nucleotide sequence ID" value="NZ_RSEC01000060.1"/>
</dbReference>